<comment type="caution">
    <text evidence="7">The sequence shown here is derived from an EMBL/GenBank/DDBJ whole genome shotgun (WGS) entry which is preliminary data.</text>
</comment>
<dbReference type="GO" id="GO:0000287">
    <property type="term" value="F:magnesium ion binding"/>
    <property type="evidence" value="ECO:0007669"/>
    <property type="project" value="UniProtKB-UniRule"/>
</dbReference>
<accession>A0A523YRX1</accession>
<evidence type="ECO:0000256" key="2">
    <source>
        <dbReference type="ARBA" id="ARBA00022801"/>
    </source>
</evidence>
<comment type="cofactor">
    <cofactor evidence="5">
        <name>Mg(2+)</name>
        <dbReference type="ChEBI" id="CHEBI:18420"/>
    </cofactor>
</comment>
<dbReference type="InterPro" id="IPR029054">
    <property type="entry name" value="dUTPase-like"/>
</dbReference>
<dbReference type="Proteomes" id="UP000316925">
    <property type="component" value="Unassembled WGS sequence"/>
</dbReference>
<dbReference type="EC" id="3.6.1.23" evidence="5"/>
<dbReference type="HAMAP" id="MF_00116">
    <property type="entry name" value="dUTPase_bact"/>
    <property type="match status" value="1"/>
</dbReference>
<feature type="binding site" evidence="5">
    <location>
        <begin position="81"/>
        <end position="83"/>
    </location>
    <ligand>
        <name>substrate</name>
    </ligand>
</feature>
<evidence type="ECO:0000256" key="3">
    <source>
        <dbReference type="ARBA" id="ARBA00023080"/>
    </source>
</evidence>
<comment type="catalytic activity">
    <reaction evidence="4 5">
        <text>dUTP + H2O = dUMP + diphosphate + H(+)</text>
        <dbReference type="Rhea" id="RHEA:10248"/>
        <dbReference type="ChEBI" id="CHEBI:15377"/>
        <dbReference type="ChEBI" id="CHEBI:15378"/>
        <dbReference type="ChEBI" id="CHEBI:33019"/>
        <dbReference type="ChEBI" id="CHEBI:61555"/>
        <dbReference type="ChEBI" id="CHEBI:246422"/>
        <dbReference type="EC" id="3.6.1.23"/>
    </reaction>
</comment>
<dbReference type="Gene3D" id="2.70.40.10">
    <property type="match status" value="1"/>
</dbReference>
<protein>
    <recommendedName>
        <fullName evidence="5">Deoxyuridine 5'-triphosphate nucleotidohydrolase</fullName>
        <shortName evidence="5">dUTPase</shortName>
        <ecNumber evidence="5">3.6.1.23</ecNumber>
    </recommendedName>
    <alternativeName>
        <fullName evidence="5">dUTP pyrophosphatase</fullName>
    </alternativeName>
</protein>
<dbReference type="EMBL" id="SOIJ01000021">
    <property type="protein sequence ID" value="TET94257.1"/>
    <property type="molecule type" value="Genomic_DNA"/>
</dbReference>
<keyword evidence="2 5" id="KW-0378">Hydrolase</keyword>
<gene>
    <name evidence="5" type="primary">dut</name>
    <name evidence="7" type="ORF">E3J33_00405</name>
</gene>
<feature type="binding site" evidence="5">
    <location>
        <begin position="65"/>
        <end position="67"/>
    </location>
    <ligand>
        <name>substrate</name>
    </ligand>
</feature>
<comment type="similarity">
    <text evidence="1 5">Belongs to the dUTPase family.</text>
</comment>
<dbReference type="NCBIfam" id="TIGR00576">
    <property type="entry name" value="dut"/>
    <property type="match status" value="1"/>
</dbReference>
<evidence type="ECO:0000259" key="6">
    <source>
        <dbReference type="Pfam" id="PF00692"/>
    </source>
</evidence>
<comment type="pathway">
    <text evidence="5">Pyrimidine metabolism; dUMP biosynthesis; dUMP from dCTP (dUTP route): step 2/2.</text>
</comment>
<reference evidence="7 8" key="1">
    <citation type="submission" date="2019-03" db="EMBL/GenBank/DDBJ databases">
        <title>Metabolic potential of uncultured bacteria and archaea associated with petroleum seepage in deep-sea sediments.</title>
        <authorList>
            <person name="Dong X."/>
            <person name="Hubert C."/>
        </authorList>
    </citation>
    <scope>NUCLEOTIDE SEQUENCE [LARGE SCALE GENOMIC DNA]</scope>
    <source>
        <strain evidence="7">E29_bin28</strain>
    </source>
</reference>
<keyword evidence="5" id="KW-0460">Magnesium</keyword>
<dbReference type="PANTHER" id="PTHR11241:SF0">
    <property type="entry name" value="DEOXYURIDINE 5'-TRIPHOSPHATE NUCLEOTIDOHYDROLASE"/>
    <property type="match status" value="1"/>
</dbReference>
<dbReference type="SUPFAM" id="SSF51283">
    <property type="entry name" value="dUTPase-like"/>
    <property type="match status" value="1"/>
</dbReference>
<dbReference type="AlphaFoldDB" id="A0A523YRX1"/>
<dbReference type="GO" id="GO:0004170">
    <property type="term" value="F:dUTP diphosphatase activity"/>
    <property type="evidence" value="ECO:0007669"/>
    <property type="project" value="UniProtKB-UniRule"/>
</dbReference>
<organism evidence="7 8">
    <name type="scientific">Aerophobetes bacterium</name>
    <dbReference type="NCBI Taxonomy" id="2030807"/>
    <lineage>
        <taxon>Bacteria</taxon>
        <taxon>Candidatus Aerophobota</taxon>
    </lineage>
</organism>
<dbReference type="InterPro" id="IPR036157">
    <property type="entry name" value="dUTPase-like_sf"/>
</dbReference>
<evidence type="ECO:0000256" key="4">
    <source>
        <dbReference type="ARBA" id="ARBA00047686"/>
    </source>
</evidence>
<dbReference type="InterPro" id="IPR008181">
    <property type="entry name" value="dUTPase"/>
</dbReference>
<proteinExistence type="inferred from homology"/>
<dbReference type="PANTHER" id="PTHR11241">
    <property type="entry name" value="DEOXYURIDINE 5'-TRIPHOSPHATE NUCLEOTIDOHYDROLASE"/>
    <property type="match status" value="1"/>
</dbReference>
<dbReference type="CDD" id="cd07557">
    <property type="entry name" value="trimeric_dUTPase"/>
    <property type="match status" value="1"/>
</dbReference>
<keyword evidence="3 5" id="KW-0546">Nucleotide metabolism</keyword>
<evidence type="ECO:0000313" key="8">
    <source>
        <dbReference type="Proteomes" id="UP000316925"/>
    </source>
</evidence>
<keyword evidence="5" id="KW-0479">Metal-binding</keyword>
<feature type="binding site" evidence="5">
    <location>
        <position position="77"/>
    </location>
    <ligand>
        <name>substrate</name>
    </ligand>
</feature>
<dbReference type="GO" id="GO:0046081">
    <property type="term" value="P:dUTP catabolic process"/>
    <property type="evidence" value="ECO:0007669"/>
    <property type="project" value="InterPro"/>
</dbReference>
<comment type="caution">
    <text evidence="5">Lacks conserved residue(s) required for the propagation of feature annotation.</text>
</comment>
<name>A0A523YRX1_UNCAE</name>
<evidence type="ECO:0000313" key="7">
    <source>
        <dbReference type="EMBL" id="TET94257.1"/>
    </source>
</evidence>
<evidence type="ECO:0000256" key="5">
    <source>
        <dbReference type="HAMAP-Rule" id="MF_00116"/>
    </source>
</evidence>
<comment type="function">
    <text evidence="5">This enzyme is involved in nucleotide metabolism: it produces dUMP, the immediate precursor of thymidine nucleotides and it decreases the intracellular concentration of dUTP so that uracil cannot be incorporated into DNA.</text>
</comment>
<evidence type="ECO:0000256" key="1">
    <source>
        <dbReference type="ARBA" id="ARBA00006581"/>
    </source>
</evidence>
<dbReference type="NCBIfam" id="NF001862">
    <property type="entry name" value="PRK00601.1"/>
    <property type="match status" value="1"/>
</dbReference>
<dbReference type="Pfam" id="PF00692">
    <property type="entry name" value="dUTPase"/>
    <property type="match status" value="1"/>
</dbReference>
<dbReference type="InterPro" id="IPR033704">
    <property type="entry name" value="dUTPase_trimeric"/>
</dbReference>
<dbReference type="UniPathway" id="UPA00610">
    <property type="reaction ID" value="UER00666"/>
</dbReference>
<dbReference type="GO" id="GO:0006226">
    <property type="term" value="P:dUMP biosynthetic process"/>
    <property type="evidence" value="ECO:0007669"/>
    <property type="project" value="UniProtKB-UniRule"/>
</dbReference>
<feature type="domain" description="dUTPase-like" evidence="6">
    <location>
        <begin position="16"/>
        <end position="143"/>
    </location>
</feature>
<sequence>MEWVEIEIEQLDSDLPLPQYMTRGSSGMDLYARRATTLLPRQIKLIPTGIKVGIPTGFELQIRPRSGLATQGVSVINSPGTIDPDYRGEIKVILINFGEKPYLIKRGDRIAQAVLCPVCYARLRVVNQLKGSERSHQGFGHTGR</sequence>